<comment type="caution">
    <text evidence="2">The sequence shown here is derived from an EMBL/GenBank/DDBJ whole genome shotgun (WGS) entry which is preliminary data.</text>
</comment>
<dbReference type="RefSeq" id="WP_167082339.1">
    <property type="nucleotide sequence ID" value="NZ_BAAADC010000001.1"/>
</dbReference>
<sequence length="66" mass="8116">MEKSRRTFRWHYLLLCLPLALLWVPFYNRLEPALFGLPFFYWYQMAWVVLAALLTFLVYWLDGRKA</sequence>
<evidence type="ECO:0008006" key="4">
    <source>
        <dbReference type="Google" id="ProtNLM"/>
    </source>
</evidence>
<organism evidence="2 3">
    <name type="scientific">Rhizomicrobium palustre</name>
    <dbReference type="NCBI Taxonomy" id="189966"/>
    <lineage>
        <taxon>Bacteria</taxon>
        <taxon>Pseudomonadati</taxon>
        <taxon>Pseudomonadota</taxon>
        <taxon>Alphaproteobacteria</taxon>
        <taxon>Micropepsales</taxon>
        <taxon>Micropepsaceae</taxon>
        <taxon>Rhizomicrobium</taxon>
    </lineage>
</organism>
<feature type="transmembrane region" description="Helical" evidence="1">
    <location>
        <begin position="40"/>
        <end position="61"/>
    </location>
</feature>
<reference evidence="2 3" key="1">
    <citation type="submission" date="2020-03" db="EMBL/GenBank/DDBJ databases">
        <title>Genomic Encyclopedia of Type Strains, Phase IV (KMG-IV): sequencing the most valuable type-strain genomes for metagenomic binning, comparative biology and taxonomic classification.</title>
        <authorList>
            <person name="Goeker M."/>
        </authorList>
    </citation>
    <scope>NUCLEOTIDE SEQUENCE [LARGE SCALE GENOMIC DNA]</scope>
    <source>
        <strain evidence="2 3">DSM 19867</strain>
    </source>
</reference>
<accession>A0A846MX63</accession>
<keyword evidence="1" id="KW-0812">Transmembrane</keyword>
<dbReference type="Proteomes" id="UP000570514">
    <property type="component" value="Unassembled WGS sequence"/>
</dbReference>
<evidence type="ECO:0000256" key="1">
    <source>
        <dbReference type="SAM" id="Phobius"/>
    </source>
</evidence>
<keyword evidence="1" id="KW-0472">Membrane</keyword>
<dbReference type="PANTHER" id="PTHR40034:SF1">
    <property type="entry name" value="BSL5891 PROTEIN"/>
    <property type="match status" value="1"/>
</dbReference>
<dbReference type="Pfam" id="PF11755">
    <property type="entry name" value="DUF3311"/>
    <property type="match status" value="1"/>
</dbReference>
<dbReference type="EMBL" id="JAASRM010000001">
    <property type="protein sequence ID" value="NIK88148.1"/>
    <property type="molecule type" value="Genomic_DNA"/>
</dbReference>
<name>A0A846MX63_9PROT</name>
<dbReference type="PANTHER" id="PTHR40034">
    <property type="entry name" value="BSL5891 PROTEIN"/>
    <property type="match status" value="1"/>
</dbReference>
<evidence type="ECO:0000313" key="3">
    <source>
        <dbReference type="Proteomes" id="UP000570514"/>
    </source>
</evidence>
<keyword evidence="1" id="KW-1133">Transmembrane helix</keyword>
<gene>
    <name evidence="2" type="ORF">FHS83_001466</name>
</gene>
<dbReference type="InterPro" id="IPR021741">
    <property type="entry name" value="DUF3311"/>
</dbReference>
<dbReference type="AlphaFoldDB" id="A0A846MX63"/>
<proteinExistence type="predicted"/>
<feature type="transmembrane region" description="Helical" evidence="1">
    <location>
        <begin position="12"/>
        <end position="28"/>
    </location>
</feature>
<protein>
    <recommendedName>
        <fullName evidence="4">DUF3311 domain-containing protein</fullName>
    </recommendedName>
</protein>
<keyword evidence="3" id="KW-1185">Reference proteome</keyword>
<evidence type="ECO:0000313" key="2">
    <source>
        <dbReference type="EMBL" id="NIK88148.1"/>
    </source>
</evidence>